<evidence type="ECO:0000313" key="4">
    <source>
        <dbReference type="EMBL" id="WIX83347.1"/>
    </source>
</evidence>
<dbReference type="RefSeq" id="WP_285973899.1">
    <property type="nucleotide sequence ID" value="NZ_CP127294.1"/>
</dbReference>
<dbReference type="InterPro" id="IPR036374">
    <property type="entry name" value="OxRdtase_Mopterin-bd_sf"/>
</dbReference>
<keyword evidence="5" id="KW-1185">Reference proteome</keyword>
<evidence type="ECO:0000256" key="2">
    <source>
        <dbReference type="SAM" id="Phobius"/>
    </source>
</evidence>
<dbReference type="Proteomes" id="UP001236014">
    <property type="component" value="Chromosome"/>
</dbReference>
<protein>
    <submittedName>
        <fullName evidence="4">Molybdopterin-dependent oxidoreductase</fullName>
    </submittedName>
</protein>
<evidence type="ECO:0000313" key="5">
    <source>
        <dbReference type="Proteomes" id="UP001236014"/>
    </source>
</evidence>
<dbReference type="AlphaFoldDB" id="A0A9Y2ING0"/>
<keyword evidence="2" id="KW-0812">Transmembrane</keyword>
<sequence length="469" mass="51147">MQAAAVRSLCLSSMANSSPRPSSSREVDRFATEPPGEDVEYGFPAAFWRAVGKRRPPGLGRTRAWRSPLRGPWLTSIFGAVLLAMLPVVILTGLLDYIAYGPQFRQAFPVDVGWMHLPFFDWPTRPSWLFRLTEGLHVGLGLVMIPVVLAKLWSVVPKLFAWPPSRSIAQLLERLSLLLLVGGILFEIATGVLNIQYDYIFGFSFYRAHYVGAWVFIGAFVSHVVIKLPKMVRALRSRSLRVELRTTRADTRPEVVDSDLVPIAPAPATISRRGAIGLVGGGALLVAVLTAGQTIGGFTRSWALLLPRGRSYGDGPNDFQVNKTAVAAQITARDTGPAWRLTLLGGPRPVQLDRTQLRAMRQHAATLPIACVEGWSATQDWSGVRLRDLAAAAGVPAPESAMVESIDTGSFGRATLQANQVLDPDALLALRVNGTDLSLDHGFPARVIVPALPGVHCTKWVRSIEFRSR</sequence>
<evidence type="ECO:0000259" key="3">
    <source>
        <dbReference type="Pfam" id="PF00174"/>
    </source>
</evidence>
<feature type="transmembrane region" description="Helical" evidence="2">
    <location>
        <begin position="73"/>
        <end position="95"/>
    </location>
</feature>
<dbReference type="GO" id="GO:0016491">
    <property type="term" value="F:oxidoreductase activity"/>
    <property type="evidence" value="ECO:0007669"/>
    <property type="project" value="InterPro"/>
</dbReference>
<name>A0A9Y2ING0_9PSEU</name>
<feature type="transmembrane region" description="Helical" evidence="2">
    <location>
        <begin position="177"/>
        <end position="197"/>
    </location>
</feature>
<reference evidence="4 5" key="1">
    <citation type="submission" date="2023-06" db="EMBL/GenBank/DDBJ databases">
        <authorList>
            <person name="Oyuntsetseg B."/>
            <person name="Kim S.B."/>
        </authorList>
    </citation>
    <scope>NUCLEOTIDE SEQUENCE [LARGE SCALE GENOMIC DNA]</scope>
    <source>
        <strain evidence="4 5">2-15</strain>
    </source>
</reference>
<feature type="domain" description="Oxidoreductase molybdopterin-binding" evidence="3">
    <location>
        <begin position="337"/>
        <end position="468"/>
    </location>
</feature>
<feature type="region of interest" description="Disordered" evidence="1">
    <location>
        <begin position="14"/>
        <end position="33"/>
    </location>
</feature>
<dbReference type="SUPFAM" id="SSF56524">
    <property type="entry name" value="Oxidoreductase molybdopterin-binding domain"/>
    <property type="match status" value="1"/>
</dbReference>
<feature type="transmembrane region" description="Helical" evidence="2">
    <location>
        <begin position="136"/>
        <end position="156"/>
    </location>
</feature>
<dbReference type="PANTHER" id="PTHR43032">
    <property type="entry name" value="PROTEIN-METHIONINE-SULFOXIDE REDUCTASE"/>
    <property type="match status" value="1"/>
</dbReference>
<dbReference type="PANTHER" id="PTHR43032:SF2">
    <property type="entry name" value="BLL0505 PROTEIN"/>
    <property type="match status" value="1"/>
</dbReference>
<dbReference type="Pfam" id="PF00174">
    <property type="entry name" value="Oxidored_molyb"/>
    <property type="match status" value="1"/>
</dbReference>
<evidence type="ECO:0000256" key="1">
    <source>
        <dbReference type="SAM" id="MobiDB-lite"/>
    </source>
</evidence>
<dbReference type="EMBL" id="CP127294">
    <property type="protein sequence ID" value="WIX83347.1"/>
    <property type="molecule type" value="Genomic_DNA"/>
</dbReference>
<gene>
    <name evidence="4" type="ORF">QRX50_22595</name>
</gene>
<dbReference type="Gene3D" id="3.90.420.10">
    <property type="entry name" value="Oxidoreductase, molybdopterin-binding domain"/>
    <property type="match status" value="1"/>
</dbReference>
<keyword evidence="2" id="KW-1133">Transmembrane helix</keyword>
<dbReference type="InterPro" id="IPR008335">
    <property type="entry name" value="Mopterin_OxRdtase_euk"/>
</dbReference>
<dbReference type="InterPro" id="IPR000572">
    <property type="entry name" value="OxRdtase_Mopterin-bd_dom"/>
</dbReference>
<keyword evidence="2" id="KW-0472">Membrane</keyword>
<proteinExistence type="predicted"/>
<accession>A0A9Y2ING0</accession>
<organism evidence="4 5">
    <name type="scientific">Amycolatopsis carbonis</name>
    <dbReference type="NCBI Taxonomy" id="715471"/>
    <lineage>
        <taxon>Bacteria</taxon>
        <taxon>Bacillati</taxon>
        <taxon>Actinomycetota</taxon>
        <taxon>Actinomycetes</taxon>
        <taxon>Pseudonocardiales</taxon>
        <taxon>Pseudonocardiaceae</taxon>
        <taxon>Amycolatopsis</taxon>
    </lineage>
</organism>
<dbReference type="CDD" id="cd00321">
    <property type="entry name" value="SO_family_Moco"/>
    <property type="match status" value="1"/>
</dbReference>
<dbReference type="KEGG" id="acab:QRX50_22595"/>
<feature type="transmembrane region" description="Helical" evidence="2">
    <location>
        <begin position="209"/>
        <end position="228"/>
    </location>
</feature>
<dbReference type="PRINTS" id="PR00407">
    <property type="entry name" value="EUMOPTERIN"/>
</dbReference>